<sequence>VFRPDIFDDGSLCEQPFKKVKAFTDVGNIESMSKERWGAAKWVRGQPRLYCVNDFEPETEPANDLPILAQRQGVISYVSHKEFMDMLDKAWYEKEKTSANVLAVLKRTHILLNTKSSLYVRPASEKESPVLRMPFGDKSDLLHLESRPVYDYHRKGGTDMPKDFQKKVEWETSWVEKVMAGDFDNLPYRATIISKSSFVEPSRPSKRESATDIQEILRNNLGSSSILDCHAGTHSHEAAGSDLKRVKVEPGVFKSLSSAAFGSVIDISSPEKPRHTSTGSASPSLTQRLKEELEYYYAQVENANKED</sequence>
<comment type="caution">
    <text evidence="1">The sequence shown here is derived from an EMBL/GenBank/DDBJ whole genome shotgun (WGS) entry which is preliminary data.</text>
</comment>
<dbReference type="AlphaFoldDB" id="A0A813CCC4"/>
<proteinExistence type="predicted"/>
<organism evidence="1 2">
    <name type="scientific">Symbiodinium necroappetens</name>
    <dbReference type="NCBI Taxonomy" id="1628268"/>
    <lineage>
        <taxon>Eukaryota</taxon>
        <taxon>Sar</taxon>
        <taxon>Alveolata</taxon>
        <taxon>Dinophyceae</taxon>
        <taxon>Suessiales</taxon>
        <taxon>Symbiodiniaceae</taxon>
        <taxon>Symbiodinium</taxon>
    </lineage>
</organism>
<dbReference type="OrthoDB" id="417100at2759"/>
<protein>
    <submittedName>
        <fullName evidence="1">Uncharacterized protein</fullName>
    </submittedName>
</protein>
<evidence type="ECO:0000313" key="2">
    <source>
        <dbReference type="Proteomes" id="UP000601435"/>
    </source>
</evidence>
<evidence type="ECO:0000313" key="1">
    <source>
        <dbReference type="EMBL" id="CAE7940772.1"/>
    </source>
</evidence>
<dbReference type="EMBL" id="CAJNJA010092297">
    <property type="protein sequence ID" value="CAE7940772.1"/>
    <property type="molecule type" value="Genomic_DNA"/>
</dbReference>
<name>A0A813CCC4_9DINO</name>
<accession>A0A813CCC4</accession>
<reference evidence="1" key="1">
    <citation type="submission" date="2021-02" db="EMBL/GenBank/DDBJ databases">
        <authorList>
            <person name="Dougan E. K."/>
            <person name="Rhodes N."/>
            <person name="Thang M."/>
            <person name="Chan C."/>
        </authorList>
    </citation>
    <scope>NUCLEOTIDE SEQUENCE</scope>
</reference>
<dbReference type="Proteomes" id="UP000601435">
    <property type="component" value="Unassembled WGS sequence"/>
</dbReference>
<keyword evidence="2" id="KW-1185">Reference proteome</keyword>
<feature type="non-terminal residue" evidence="1">
    <location>
        <position position="1"/>
    </location>
</feature>
<gene>
    <name evidence="1" type="ORF">SNEC2469_LOCUS34023</name>
</gene>